<gene>
    <name evidence="2" type="ORF">DFJ66_8021</name>
</gene>
<organism evidence="2 3">
    <name type="scientific">Saccharothrix variisporea</name>
    <dbReference type="NCBI Taxonomy" id="543527"/>
    <lineage>
        <taxon>Bacteria</taxon>
        <taxon>Bacillati</taxon>
        <taxon>Actinomycetota</taxon>
        <taxon>Actinomycetes</taxon>
        <taxon>Pseudonocardiales</taxon>
        <taxon>Pseudonocardiaceae</taxon>
        <taxon>Saccharothrix</taxon>
    </lineage>
</organism>
<dbReference type="OrthoDB" id="3544312at2"/>
<accession>A0A495XP29</accession>
<dbReference type="EMBL" id="RBXR01000001">
    <property type="protein sequence ID" value="RKT74654.1"/>
    <property type="molecule type" value="Genomic_DNA"/>
</dbReference>
<evidence type="ECO:0000256" key="1">
    <source>
        <dbReference type="SAM" id="SignalP"/>
    </source>
</evidence>
<keyword evidence="1" id="KW-0732">Signal</keyword>
<feature type="chain" id="PRO_5039341385" description="Secreted protein" evidence="1">
    <location>
        <begin position="30"/>
        <end position="278"/>
    </location>
</feature>
<feature type="signal peptide" evidence="1">
    <location>
        <begin position="1"/>
        <end position="29"/>
    </location>
</feature>
<dbReference type="Proteomes" id="UP000272729">
    <property type="component" value="Unassembled WGS sequence"/>
</dbReference>
<keyword evidence="3" id="KW-1185">Reference proteome</keyword>
<proteinExistence type="predicted"/>
<sequence>MPITRAARVLVILAACAVAGFGAAAPAAADPPGHVRAAITTLADSSTKTVTVTCPLGTVVTGGGAHLTAPSAAVQGYIAIERLEPRDDGKGFTATMIEAQLTGIAWRMTVATLCATPPAGWDVVAVTGPIGGSVVTVDCGTKNVIGMGGRINNGGGDVVLDKVAPSTSLKSVTARGSVIPGRHPGEWSVTAFAVCANVTGQLIQWPAPAGPAATKSANVTCEAGQALYSAGGEVAPGSGSVYLDMAQASDVNTAVARGNKAFGAAPPPWGVMVYGICG</sequence>
<comment type="caution">
    <text evidence="2">The sequence shown here is derived from an EMBL/GenBank/DDBJ whole genome shotgun (WGS) entry which is preliminary data.</text>
</comment>
<protein>
    <recommendedName>
        <fullName evidence="4">Secreted protein</fullName>
    </recommendedName>
</protein>
<name>A0A495XP29_9PSEU</name>
<evidence type="ECO:0008006" key="4">
    <source>
        <dbReference type="Google" id="ProtNLM"/>
    </source>
</evidence>
<dbReference type="AlphaFoldDB" id="A0A495XP29"/>
<reference evidence="2 3" key="1">
    <citation type="submission" date="2018-10" db="EMBL/GenBank/DDBJ databases">
        <title>Sequencing the genomes of 1000 actinobacteria strains.</title>
        <authorList>
            <person name="Klenk H.-P."/>
        </authorList>
    </citation>
    <scope>NUCLEOTIDE SEQUENCE [LARGE SCALE GENOMIC DNA]</scope>
    <source>
        <strain evidence="2 3">DSM 43911</strain>
    </source>
</reference>
<dbReference type="RefSeq" id="WP_121229600.1">
    <property type="nucleotide sequence ID" value="NZ_JBIUBA010000006.1"/>
</dbReference>
<evidence type="ECO:0000313" key="2">
    <source>
        <dbReference type="EMBL" id="RKT74654.1"/>
    </source>
</evidence>
<evidence type="ECO:0000313" key="3">
    <source>
        <dbReference type="Proteomes" id="UP000272729"/>
    </source>
</evidence>